<evidence type="ECO:0000313" key="6">
    <source>
        <dbReference type="Proteomes" id="UP000807716"/>
    </source>
</evidence>
<dbReference type="GO" id="GO:0005509">
    <property type="term" value="F:calcium ion binding"/>
    <property type="evidence" value="ECO:0007669"/>
    <property type="project" value="InterPro"/>
</dbReference>
<keyword evidence="2" id="KW-0106">Calcium</keyword>
<keyword evidence="6" id="KW-1185">Reference proteome</keyword>
<proteinExistence type="predicted"/>
<evidence type="ECO:0000256" key="3">
    <source>
        <dbReference type="SAM" id="MobiDB-lite"/>
    </source>
</evidence>
<dbReference type="OrthoDB" id="26525at2759"/>
<dbReference type="Pfam" id="PF13499">
    <property type="entry name" value="EF-hand_7"/>
    <property type="match status" value="1"/>
</dbReference>
<feature type="compositionally biased region" description="Acidic residues" evidence="3">
    <location>
        <begin position="231"/>
        <end position="243"/>
    </location>
</feature>
<feature type="domain" description="EF-hand" evidence="4">
    <location>
        <begin position="301"/>
        <end position="336"/>
    </location>
</feature>
<dbReference type="FunFam" id="1.10.238.10:FF:000178">
    <property type="entry name" value="Calmodulin-2 A"/>
    <property type="match status" value="1"/>
</dbReference>
<dbReference type="InterPro" id="IPR050230">
    <property type="entry name" value="CALM/Myosin/TropC-like"/>
</dbReference>
<feature type="compositionally biased region" description="Acidic residues" evidence="3">
    <location>
        <begin position="130"/>
        <end position="140"/>
    </location>
</feature>
<dbReference type="SUPFAM" id="SSF47473">
    <property type="entry name" value="EF-hand"/>
    <property type="match status" value="1"/>
</dbReference>
<evidence type="ECO:0000256" key="2">
    <source>
        <dbReference type="ARBA" id="ARBA00022837"/>
    </source>
</evidence>
<dbReference type="Gene3D" id="1.10.238.10">
    <property type="entry name" value="EF-hand"/>
    <property type="match status" value="2"/>
</dbReference>
<evidence type="ECO:0000256" key="1">
    <source>
        <dbReference type="ARBA" id="ARBA00022737"/>
    </source>
</evidence>
<organism evidence="5 6">
    <name type="scientific">Actinomortierella ambigua</name>
    <dbReference type="NCBI Taxonomy" id="1343610"/>
    <lineage>
        <taxon>Eukaryota</taxon>
        <taxon>Fungi</taxon>
        <taxon>Fungi incertae sedis</taxon>
        <taxon>Mucoromycota</taxon>
        <taxon>Mortierellomycotina</taxon>
        <taxon>Mortierellomycetes</taxon>
        <taxon>Mortierellales</taxon>
        <taxon>Mortierellaceae</taxon>
        <taxon>Actinomortierella</taxon>
    </lineage>
</organism>
<dbReference type="PANTHER" id="PTHR23048:SF59">
    <property type="entry name" value="EF-HAND SUPERFAMILY PROTEIN"/>
    <property type="match status" value="1"/>
</dbReference>
<feature type="compositionally biased region" description="Basic residues" evidence="3">
    <location>
        <begin position="84"/>
        <end position="102"/>
    </location>
</feature>
<dbReference type="InterPro" id="IPR018247">
    <property type="entry name" value="EF_Hand_1_Ca_BS"/>
</dbReference>
<evidence type="ECO:0000259" key="4">
    <source>
        <dbReference type="PROSITE" id="PS50222"/>
    </source>
</evidence>
<dbReference type="InterPro" id="IPR011992">
    <property type="entry name" value="EF-hand-dom_pair"/>
</dbReference>
<feature type="compositionally biased region" description="Acidic residues" evidence="3">
    <location>
        <begin position="185"/>
        <end position="222"/>
    </location>
</feature>
<gene>
    <name evidence="5" type="ORF">DFQ27_005749</name>
</gene>
<comment type="caution">
    <text evidence="5">The sequence shown here is derived from an EMBL/GenBank/DDBJ whole genome shotgun (WGS) entry which is preliminary data.</text>
</comment>
<dbReference type="PROSITE" id="PS00018">
    <property type="entry name" value="EF_HAND_1"/>
    <property type="match status" value="1"/>
</dbReference>
<feature type="compositionally biased region" description="Polar residues" evidence="3">
    <location>
        <begin position="103"/>
        <end position="119"/>
    </location>
</feature>
<dbReference type="CDD" id="cd00051">
    <property type="entry name" value="EFh"/>
    <property type="match status" value="1"/>
</dbReference>
<dbReference type="InterPro" id="IPR002048">
    <property type="entry name" value="EF_hand_dom"/>
</dbReference>
<dbReference type="GO" id="GO:0016460">
    <property type="term" value="C:myosin II complex"/>
    <property type="evidence" value="ECO:0007669"/>
    <property type="project" value="TreeGrafter"/>
</dbReference>
<name>A0A9P6Q1A2_9FUNG</name>
<accession>A0A9P6Q1A2</accession>
<dbReference type="PROSITE" id="PS50222">
    <property type="entry name" value="EF_HAND_2"/>
    <property type="match status" value="2"/>
</dbReference>
<dbReference type="SMART" id="SM00054">
    <property type="entry name" value="EFh"/>
    <property type="match status" value="2"/>
</dbReference>
<dbReference type="Proteomes" id="UP000807716">
    <property type="component" value="Unassembled WGS sequence"/>
</dbReference>
<reference evidence="5" key="1">
    <citation type="journal article" date="2020" name="Fungal Divers.">
        <title>Resolving the Mortierellaceae phylogeny through synthesis of multi-gene phylogenetics and phylogenomics.</title>
        <authorList>
            <person name="Vandepol N."/>
            <person name="Liber J."/>
            <person name="Desiro A."/>
            <person name="Na H."/>
            <person name="Kennedy M."/>
            <person name="Barry K."/>
            <person name="Grigoriev I.V."/>
            <person name="Miller A.N."/>
            <person name="O'Donnell K."/>
            <person name="Stajich J.E."/>
            <person name="Bonito G."/>
        </authorList>
    </citation>
    <scope>NUCLEOTIDE SEQUENCE</scope>
    <source>
        <strain evidence="5">BC1065</strain>
    </source>
</reference>
<feature type="domain" description="EF-hand" evidence="4">
    <location>
        <begin position="265"/>
        <end position="300"/>
    </location>
</feature>
<keyword evidence="1" id="KW-0677">Repeat</keyword>
<dbReference type="AlphaFoldDB" id="A0A9P6Q1A2"/>
<evidence type="ECO:0000313" key="5">
    <source>
        <dbReference type="EMBL" id="KAG0256420.1"/>
    </source>
</evidence>
<dbReference type="PANTHER" id="PTHR23048">
    <property type="entry name" value="MYOSIN LIGHT CHAIN 1, 3"/>
    <property type="match status" value="1"/>
</dbReference>
<dbReference type="EMBL" id="JAAAJB010000411">
    <property type="protein sequence ID" value="KAG0256420.1"/>
    <property type="molecule type" value="Genomic_DNA"/>
</dbReference>
<sequence>MSSKSRREAMALTKKTRTSAMSASATAYGVTDELLQDMREVFDVFSSQRGAHCLDAKKMLLAMRALGFEPSRSEVQEMIDHHFSSKSKRRGDAKPAGGRKKPSSGNRSNTKNGGKTSQSRQHREGQKEKEEEEEEEEEDMATPTTGSTTTAKRRSSRRAAQVARKSVGVRSVYVDDSDNDVRSLDDDDDGGDGDEAELDSDDSDAYQQTLDDDDDEDDDDSMSVDAKASDQDDDVEGLDSEDDAPVQIRLDDFMTIMAPRMRALYDDMEIDRVFQLFDTSGKGAIDMEDLRRVSRELGIAMKDHELREMIEGADKDRDQQVNRGEFAWIMRRIGLLS</sequence>
<feature type="region of interest" description="Disordered" evidence="3">
    <location>
        <begin position="82"/>
        <end position="243"/>
    </location>
</feature>
<protein>
    <recommendedName>
        <fullName evidence="4">EF-hand domain-containing protein</fullName>
    </recommendedName>
</protein>
<feature type="compositionally biased region" description="Low complexity" evidence="3">
    <location>
        <begin position="141"/>
        <end position="150"/>
    </location>
</feature>